<gene>
    <name evidence="1" type="ORF">EY643_04960</name>
</gene>
<dbReference type="KEGG" id="halc:EY643_04960"/>
<name>A0A5P9NJA5_9GAMM</name>
<evidence type="ECO:0000313" key="2">
    <source>
        <dbReference type="Proteomes" id="UP000326287"/>
    </source>
</evidence>
<evidence type="ECO:0000313" key="1">
    <source>
        <dbReference type="EMBL" id="QFU75048.1"/>
    </source>
</evidence>
<dbReference type="EMBL" id="CP036422">
    <property type="protein sequence ID" value="QFU75048.1"/>
    <property type="molecule type" value="Genomic_DNA"/>
</dbReference>
<reference evidence="1 2" key="1">
    <citation type="submission" date="2019-02" db="EMBL/GenBank/DDBJ databases">
        <authorList>
            <person name="Li S.-H."/>
        </authorList>
    </citation>
    <scope>NUCLEOTIDE SEQUENCE [LARGE SCALE GENOMIC DNA]</scope>
    <source>
        <strain evidence="1 2">IMCC14385</strain>
    </source>
</reference>
<protein>
    <submittedName>
        <fullName evidence="1">Uncharacterized protein</fullName>
    </submittedName>
</protein>
<dbReference type="Proteomes" id="UP000326287">
    <property type="component" value="Chromosome"/>
</dbReference>
<sequence length="61" mass="6842">MNNINPSELCSRKLWQLVNNEQGNTIGDADLARVVTELAERRHYLAELVEIGKLGDTSHHA</sequence>
<keyword evidence="2" id="KW-1185">Reference proteome</keyword>
<dbReference type="OrthoDB" id="5740644at2"/>
<organism evidence="1 2">
    <name type="scientific">Halioglobus maricola</name>
    <dbReference type="NCBI Taxonomy" id="2601894"/>
    <lineage>
        <taxon>Bacteria</taxon>
        <taxon>Pseudomonadati</taxon>
        <taxon>Pseudomonadota</taxon>
        <taxon>Gammaproteobacteria</taxon>
        <taxon>Cellvibrionales</taxon>
        <taxon>Halieaceae</taxon>
        <taxon>Halioglobus</taxon>
    </lineage>
</organism>
<proteinExistence type="predicted"/>
<accession>A0A5P9NJA5</accession>
<dbReference type="AlphaFoldDB" id="A0A5P9NJA5"/>